<accession>I3CKS8</accession>
<keyword evidence="3" id="KW-1185">Reference proteome</keyword>
<dbReference type="Proteomes" id="UP000005744">
    <property type="component" value="Unassembled WGS sequence"/>
</dbReference>
<protein>
    <submittedName>
        <fullName evidence="2">Dienelactone hydrolase-like enzyme</fullName>
    </submittedName>
</protein>
<sequence>MELTTPEGEIFNTYVAGAKKATKGLLMIHDSFGVSDYNRDWANYFAEQGFYVMVVDLYDGKVANNSKEASELMHTLNPDIVSRKLSTALSALKTAKRKISVLGWAAGGLQAQNLALQMSGDVQALVLYYCRIIIDRHKVANLQCPVFAVFAETEKTWPDKQAALEHVMAEAERPLECHSYDADAGFINPENLNYDLEAAEDTRAKTLAFLNKMLA</sequence>
<dbReference type="STRING" id="395493.BegalDRAFT_3403"/>
<evidence type="ECO:0000313" key="3">
    <source>
        <dbReference type="Proteomes" id="UP000005744"/>
    </source>
</evidence>
<keyword evidence="2" id="KW-0378">Hydrolase</keyword>
<dbReference type="GO" id="GO:0016787">
    <property type="term" value="F:hydrolase activity"/>
    <property type="evidence" value="ECO:0007669"/>
    <property type="project" value="UniProtKB-KW"/>
</dbReference>
<dbReference type="InterPro" id="IPR051049">
    <property type="entry name" value="Dienelactone_hydrolase-like"/>
</dbReference>
<dbReference type="PANTHER" id="PTHR46623:SF6">
    <property type="entry name" value="ALPHA_BETA-HYDROLASES SUPERFAMILY PROTEIN"/>
    <property type="match status" value="1"/>
</dbReference>
<evidence type="ECO:0000259" key="1">
    <source>
        <dbReference type="Pfam" id="PF01738"/>
    </source>
</evidence>
<evidence type="ECO:0000313" key="2">
    <source>
        <dbReference type="EMBL" id="EIJ44221.1"/>
    </source>
</evidence>
<dbReference type="InterPro" id="IPR029058">
    <property type="entry name" value="AB_hydrolase_fold"/>
</dbReference>
<dbReference type="Gene3D" id="3.40.50.1820">
    <property type="entry name" value="alpha/beta hydrolase"/>
    <property type="match status" value="1"/>
</dbReference>
<reference evidence="2 3" key="1">
    <citation type="submission" date="2011-11" db="EMBL/GenBank/DDBJ databases">
        <title>Improved High-Quality Draft sequence of Beggiatoa alba B18lD.</title>
        <authorList>
            <consortium name="US DOE Joint Genome Institute"/>
            <person name="Lucas S."/>
            <person name="Han J."/>
            <person name="Lapidus A."/>
            <person name="Cheng J.-F."/>
            <person name="Goodwin L."/>
            <person name="Pitluck S."/>
            <person name="Peters L."/>
            <person name="Mikhailova N."/>
            <person name="Held B."/>
            <person name="Detter J.C."/>
            <person name="Han C."/>
            <person name="Tapia R."/>
            <person name="Land M."/>
            <person name="Hauser L."/>
            <person name="Kyrpides N."/>
            <person name="Ivanova N."/>
            <person name="Pagani I."/>
            <person name="Samuel K."/>
            <person name="Teske A."/>
            <person name="Mueller J."/>
            <person name="Woyke T."/>
        </authorList>
    </citation>
    <scope>NUCLEOTIDE SEQUENCE [LARGE SCALE GENOMIC DNA]</scope>
    <source>
        <strain evidence="2 3">B18LD</strain>
    </source>
</reference>
<dbReference type="EMBL" id="JH600070">
    <property type="protein sequence ID" value="EIJ44221.1"/>
    <property type="molecule type" value="Genomic_DNA"/>
</dbReference>
<proteinExistence type="predicted"/>
<dbReference type="PANTHER" id="PTHR46623">
    <property type="entry name" value="CARBOXYMETHYLENEBUTENOLIDASE-RELATED"/>
    <property type="match status" value="1"/>
</dbReference>
<feature type="domain" description="Dienelactone hydrolase" evidence="1">
    <location>
        <begin position="11"/>
        <end position="213"/>
    </location>
</feature>
<dbReference type="RefSeq" id="WP_002692091.1">
    <property type="nucleotide sequence ID" value="NZ_JH600070.1"/>
</dbReference>
<gene>
    <name evidence="2" type="ORF">BegalDRAFT_3403</name>
</gene>
<dbReference type="HOGENOM" id="CLU_054590_7_2_6"/>
<dbReference type="InterPro" id="IPR002925">
    <property type="entry name" value="Dienelactn_hydro"/>
</dbReference>
<dbReference type="AlphaFoldDB" id="I3CKS8"/>
<dbReference type="eggNOG" id="COG0412">
    <property type="taxonomic scope" value="Bacteria"/>
</dbReference>
<dbReference type="Pfam" id="PF01738">
    <property type="entry name" value="DLH"/>
    <property type="match status" value="1"/>
</dbReference>
<name>I3CKS8_9GAMM</name>
<dbReference type="OrthoDB" id="9787933at2"/>
<organism evidence="2 3">
    <name type="scientific">Beggiatoa alba B18LD</name>
    <dbReference type="NCBI Taxonomy" id="395493"/>
    <lineage>
        <taxon>Bacteria</taxon>
        <taxon>Pseudomonadati</taxon>
        <taxon>Pseudomonadota</taxon>
        <taxon>Gammaproteobacteria</taxon>
        <taxon>Thiotrichales</taxon>
        <taxon>Thiotrichaceae</taxon>
        <taxon>Beggiatoa</taxon>
    </lineage>
</organism>
<dbReference type="SUPFAM" id="SSF53474">
    <property type="entry name" value="alpha/beta-Hydrolases"/>
    <property type="match status" value="1"/>
</dbReference>